<evidence type="ECO:0000313" key="2">
    <source>
        <dbReference type="EMBL" id="GAI24831.1"/>
    </source>
</evidence>
<feature type="domain" description="Beta-lactamase hydrolase-like protein phosphatase-like" evidence="1">
    <location>
        <begin position="18"/>
        <end position="121"/>
    </location>
</feature>
<dbReference type="InterPro" id="IPR029021">
    <property type="entry name" value="Prot-tyrosine_phosphatase-like"/>
</dbReference>
<dbReference type="GO" id="GO:0016787">
    <property type="term" value="F:hydrolase activity"/>
    <property type="evidence" value="ECO:0007669"/>
    <property type="project" value="InterPro"/>
</dbReference>
<reference evidence="2" key="1">
    <citation type="journal article" date="2014" name="Front. Microbiol.">
        <title>High frequency of phylogenetically diverse reductive dehalogenase-homologous genes in deep subseafloor sedimentary metagenomes.</title>
        <authorList>
            <person name="Kawai M."/>
            <person name="Futagami T."/>
            <person name="Toyoda A."/>
            <person name="Takaki Y."/>
            <person name="Nishi S."/>
            <person name="Hori S."/>
            <person name="Arai W."/>
            <person name="Tsubouchi T."/>
            <person name="Morono Y."/>
            <person name="Uchiyama I."/>
            <person name="Ito T."/>
            <person name="Fujiyama A."/>
            <person name="Inagaki F."/>
            <person name="Takami H."/>
        </authorList>
    </citation>
    <scope>NUCLEOTIDE SEQUENCE</scope>
    <source>
        <strain evidence="2">Expedition CK06-06</strain>
    </source>
</reference>
<evidence type="ECO:0000259" key="1">
    <source>
        <dbReference type="Pfam" id="PF04273"/>
    </source>
</evidence>
<sequence>GIERCMEVGTGRQDMLIKQLSNDLSVAPQLSGADVRAAHAVGFLSIVCNRHDGEAAGQVQFAKIAEVASSLGMAAHYLPVKSGGVTVEAAAAFGLLMAELPKPILAYCRTGTRSETLWNMACTRQG</sequence>
<dbReference type="NCBIfam" id="TIGR01244">
    <property type="entry name" value="TIGR01244 family sulfur transferase"/>
    <property type="match status" value="1"/>
</dbReference>
<dbReference type="AlphaFoldDB" id="X1N3I5"/>
<name>X1N3I5_9ZZZZ</name>
<dbReference type="Gene3D" id="3.90.190.10">
    <property type="entry name" value="Protein tyrosine phosphatase superfamily"/>
    <property type="match status" value="1"/>
</dbReference>
<dbReference type="Pfam" id="PF04273">
    <property type="entry name" value="BLH_phosphatase"/>
    <property type="match status" value="1"/>
</dbReference>
<accession>X1N3I5</accession>
<organism evidence="2">
    <name type="scientific">marine sediment metagenome</name>
    <dbReference type="NCBI Taxonomy" id="412755"/>
    <lineage>
        <taxon>unclassified sequences</taxon>
        <taxon>metagenomes</taxon>
        <taxon>ecological metagenomes</taxon>
    </lineage>
</organism>
<gene>
    <name evidence="2" type="ORF">S06H3_37602</name>
</gene>
<dbReference type="InterPro" id="IPR005939">
    <property type="entry name" value="BLH_phosphatase-like"/>
</dbReference>
<comment type="caution">
    <text evidence="2">The sequence shown here is derived from an EMBL/GenBank/DDBJ whole genome shotgun (WGS) entry which is preliminary data.</text>
</comment>
<feature type="non-terminal residue" evidence="2">
    <location>
        <position position="1"/>
    </location>
</feature>
<dbReference type="EMBL" id="BARV01022862">
    <property type="protein sequence ID" value="GAI24831.1"/>
    <property type="molecule type" value="Genomic_DNA"/>
</dbReference>
<proteinExistence type="predicted"/>
<protein>
    <recommendedName>
        <fullName evidence="1">Beta-lactamase hydrolase-like protein phosphatase-like domain-containing protein</fullName>
    </recommendedName>
</protein>